<proteinExistence type="predicted"/>
<keyword evidence="1" id="KW-0812">Transmembrane</keyword>
<sequence length="574" mass="64453">MKQPTKQSLAESTLISVLIGFSILIVMLVFMSQNATAGTAKTGFLVVAKDRGFLGNQEINALMEQFKQTGPASLALIGKNHQGMENNYTDYIQRAVTELERQGVKNIVAIPMFLSGADATFNQYRKLVKETKRDAEIQWASPMADSYLTAQILLDRVEALSTDPTQEHLVVVGNGAVDEASEQRIKSDIENLLHEVTDRHHFREVAVHVYYNRDAQDQEKKNSAVDELIIRTAARHGQTLLVPFSIGVKYDQRMSEESWLRRKFGEFDIAIGEPLLPHPDVLTWLKQTANRYSQASKNQVGVLIMPHGATQPYNDGLEKVIAPLRKRYRIEVAPGMGDPLILSQAVQKLEREGITRIIFVRLYGLQESMKAKTDYILGLSKQPPAHQHGPLPPRIRSSAVFDTFGGYEEDPLIAEILQERILEISEQPKNETVILLAHGVMDDEGNQRWLDVINSNIEHIQQGLSLPFRAIKAMTLREDWPDKREQALIQIREAIENGNQNGGRVLIISNRLYGSGPYQRLLEGAEFEMNSQGLVPHPNMTRWLEKGIEQTIRSASLPTTLSGKDATAIARNAR</sequence>
<dbReference type="InterPro" id="IPR050963">
    <property type="entry name" value="Sirohydro_Cobaltochel/CbiX"/>
</dbReference>
<accession>A0A3B1AYN1</accession>
<evidence type="ECO:0000256" key="1">
    <source>
        <dbReference type="SAM" id="Phobius"/>
    </source>
</evidence>
<dbReference type="PANTHER" id="PTHR33542">
    <property type="entry name" value="SIROHYDROCHLORIN FERROCHELATASE, CHLOROPLASTIC"/>
    <property type="match status" value="1"/>
</dbReference>
<feature type="transmembrane region" description="Helical" evidence="1">
    <location>
        <begin position="12"/>
        <end position="31"/>
    </location>
</feature>
<reference evidence="2" key="1">
    <citation type="submission" date="2018-06" db="EMBL/GenBank/DDBJ databases">
        <authorList>
            <person name="Zhirakovskaya E."/>
        </authorList>
    </citation>
    <scope>NUCLEOTIDE SEQUENCE</scope>
</reference>
<protein>
    <recommendedName>
        <fullName evidence="3">Sirohydrochlorin cobaltochelatase</fullName>
    </recommendedName>
</protein>
<dbReference type="SUPFAM" id="SSF53800">
    <property type="entry name" value="Chelatase"/>
    <property type="match status" value="2"/>
</dbReference>
<dbReference type="AlphaFoldDB" id="A0A3B1AYN1"/>
<dbReference type="PANTHER" id="PTHR33542:SF3">
    <property type="entry name" value="SIROHYDROCHLORIN FERROCHELATASE, CHLOROPLASTIC"/>
    <property type="match status" value="1"/>
</dbReference>
<name>A0A3B1AYN1_9ZZZZ</name>
<evidence type="ECO:0008006" key="3">
    <source>
        <dbReference type="Google" id="ProtNLM"/>
    </source>
</evidence>
<evidence type="ECO:0000313" key="2">
    <source>
        <dbReference type="EMBL" id="VAX11186.1"/>
    </source>
</evidence>
<dbReference type="Gene3D" id="3.40.50.1400">
    <property type="match status" value="1"/>
</dbReference>
<gene>
    <name evidence="2" type="ORF">MNBD_GAMMA26-2678</name>
</gene>
<dbReference type="EMBL" id="UOFX01000082">
    <property type="protein sequence ID" value="VAX11186.1"/>
    <property type="molecule type" value="Genomic_DNA"/>
</dbReference>
<keyword evidence="1" id="KW-0472">Membrane</keyword>
<keyword evidence="1" id="KW-1133">Transmembrane helix</keyword>
<organism evidence="2">
    <name type="scientific">hydrothermal vent metagenome</name>
    <dbReference type="NCBI Taxonomy" id="652676"/>
    <lineage>
        <taxon>unclassified sequences</taxon>
        <taxon>metagenomes</taxon>
        <taxon>ecological metagenomes</taxon>
    </lineage>
</organism>